<gene>
    <name evidence="1" type="ORF">STAS_25358</name>
</gene>
<organism evidence="1 2">
    <name type="scientific">Striga asiatica</name>
    <name type="common">Asiatic witchweed</name>
    <name type="synonym">Buchnera asiatica</name>
    <dbReference type="NCBI Taxonomy" id="4170"/>
    <lineage>
        <taxon>Eukaryota</taxon>
        <taxon>Viridiplantae</taxon>
        <taxon>Streptophyta</taxon>
        <taxon>Embryophyta</taxon>
        <taxon>Tracheophyta</taxon>
        <taxon>Spermatophyta</taxon>
        <taxon>Magnoliopsida</taxon>
        <taxon>eudicotyledons</taxon>
        <taxon>Gunneridae</taxon>
        <taxon>Pentapetalae</taxon>
        <taxon>asterids</taxon>
        <taxon>lamiids</taxon>
        <taxon>Lamiales</taxon>
        <taxon>Orobanchaceae</taxon>
        <taxon>Buchnereae</taxon>
        <taxon>Striga</taxon>
    </lineage>
</organism>
<dbReference type="Proteomes" id="UP000325081">
    <property type="component" value="Unassembled WGS sequence"/>
</dbReference>
<dbReference type="OrthoDB" id="1917265at2759"/>
<dbReference type="PANTHER" id="PTHR35318:SF8">
    <property type="match status" value="1"/>
</dbReference>
<dbReference type="EMBL" id="BKCP01008181">
    <property type="protein sequence ID" value="GER48207.1"/>
    <property type="molecule type" value="Genomic_DNA"/>
</dbReference>
<evidence type="ECO:0000313" key="1">
    <source>
        <dbReference type="EMBL" id="GER48207.1"/>
    </source>
</evidence>
<comment type="caution">
    <text evidence="1">The sequence shown here is derived from an EMBL/GenBank/DDBJ whole genome shotgun (WGS) entry which is preliminary data.</text>
</comment>
<protein>
    <submittedName>
        <fullName evidence="1">ATPase</fullName>
    </submittedName>
</protein>
<accession>A0A5A7QUQ6</accession>
<sequence>MKLFSEFMSCWGGAAVTPAEDSAGGRRNAEEAAEFCRDHGRAAACRRAHNWKPKLNAISEDRPIAVADGTGVNPREGGGVVGKRSVKVKPKSAAAKAAPLRIHDGDYWKSAQMMAVPAFAPTSFSF</sequence>
<dbReference type="PANTHER" id="PTHR35318">
    <property type="entry name" value="BNAA10G08410D PROTEIN"/>
    <property type="match status" value="1"/>
</dbReference>
<evidence type="ECO:0000313" key="2">
    <source>
        <dbReference type="Proteomes" id="UP000325081"/>
    </source>
</evidence>
<proteinExistence type="predicted"/>
<name>A0A5A7QUQ6_STRAF</name>
<dbReference type="AlphaFoldDB" id="A0A5A7QUQ6"/>
<keyword evidence="2" id="KW-1185">Reference proteome</keyword>
<reference evidence="2" key="1">
    <citation type="journal article" date="2019" name="Curr. Biol.">
        <title>Genome Sequence of Striga asiatica Provides Insight into the Evolution of Plant Parasitism.</title>
        <authorList>
            <person name="Yoshida S."/>
            <person name="Kim S."/>
            <person name="Wafula E.K."/>
            <person name="Tanskanen J."/>
            <person name="Kim Y.M."/>
            <person name="Honaas L."/>
            <person name="Yang Z."/>
            <person name="Spallek T."/>
            <person name="Conn C.E."/>
            <person name="Ichihashi Y."/>
            <person name="Cheong K."/>
            <person name="Cui S."/>
            <person name="Der J.P."/>
            <person name="Gundlach H."/>
            <person name="Jiao Y."/>
            <person name="Hori C."/>
            <person name="Ishida J.K."/>
            <person name="Kasahara H."/>
            <person name="Kiba T."/>
            <person name="Kim M.S."/>
            <person name="Koo N."/>
            <person name="Laohavisit A."/>
            <person name="Lee Y.H."/>
            <person name="Lumba S."/>
            <person name="McCourt P."/>
            <person name="Mortimer J.C."/>
            <person name="Mutuku J.M."/>
            <person name="Nomura T."/>
            <person name="Sasaki-Sekimoto Y."/>
            <person name="Seto Y."/>
            <person name="Wang Y."/>
            <person name="Wakatake T."/>
            <person name="Sakakibara H."/>
            <person name="Demura T."/>
            <person name="Yamaguchi S."/>
            <person name="Yoneyama K."/>
            <person name="Manabe R.I."/>
            <person name="Nelson D.C."/>
            <person name="Schulman A.H."/>
            <person name="Timko M.P."/>
            <person name="dePamphilis C.W."/>
            <person name="Choi D."/>
            <person name="Shirasu K."/>
        </authorList>
    </citation>
    <scope>NUCLEOTIDE SEQUENCE [LARGE SCALE GENOMIC DNA]</scope>
    <source>
        <strain evidence="2">cv. UVA1</strain>
    </source>
</reference>